<name>A0ABV7CJ10_9GAMM</name>
<keyword evidence="2" id="KW-1185">Reference proteome</keyword>
<organism evidence="1 2">
    <name type="scientific">Pseudoalteromonas fenneropenaei</name>
    <dbReference type="NCBI Taxonomy" id="1737459"/>
    <lineage>
        <taxon>Bacteria</taxon>
        <taxon>Pseudomonadati</taxon>
        <taxon>Pseudomonadota</taxon>
        <taxon>Gammaproteobacteria</taxon>
        <taxon>Alteromonadales</taxon>
        <taxon>Pseudoalteromonadaceae</taxon>
        <taxon>Pseudoalteromonas</taxon>
    </lineage>
</organism>
<evidence type="ECO:0000313" key="2">
    <source>
        <dbReference type="Proteomes" id="UP001595453"/>
    </source>
</evidence>
<reference evidence="2" key="1">
    <citation type="journal article" date="2019" name="Int. J. Syst. Evol. Microbiol.">
        <title>The Global Catalogue of Microorganisms (GCM) 10K type strain sequencing project: providing services to taxonomists for standard genome sequencing and annotation.</title>
        <authorList>
            <consortium name="The Broad Institute Genomics Platform"/>
            <consortium name="The Broad Institute Genome Sequencing Center for Infectious Disease"/>
            <person name="Wu L."/>
            <person name="Ma J."/>
        </authorList>
    </citation>
    <scope>NUCLEOTIDE SEQUENCE [LARGE SCALE GENOMIC DNA]</scope>
    <source>
        <strain evidence="2">KCTC 42730</strain>
    </source>
</reference>
<proteinExistence type="predicted"/>
<comment type="caution">
    <text evidence="1">The sequence shown here is derived from an EMBL/GenBank/DDBJ whole genome shotgun (WGS) entry which is preliminary data.</text>
</comment>
<protein>
    <submittedName>
        <fullName evidence="1">Uncharacterized protein</fullName>
    </submittedName>
</protein>
<dbReference type="EMBL" id="JBHRSD010000014">
    <property type="protein sequence ID" value="MFC3032622.1"/>
    <property type="molecule type" value="Genomic_DNA"/>
</dbReference>
<dbReference type="RefSeq" id="WP_377123305.1">
    <property type="nucleotide sequence ID" value="NZ_JBHRSD010000014.1"/>
</dbReference>
<evidence type="ECO:0000313" key="1">
    <source>
        <dbReference type="EMBL" id="MFC3032622.1"/>
    </source>
</evidence>
<dbReference type="Proteomes" id="UP001595453">
    <property type="component" value="Unassembled WGS sequence"/>
</dbReference>
<accession>A0ABV7CJ10</accession>
<gene>
    <name evidence="1" type="ORF">ACFOEE_08830</name>
</gene>
<sequence>MREVLLKPILMEFSTARLLTLILACYLVVMSTVEQTVLNSAI</sequence>